<gene>
    <name evidence="2" type="ORF">J2W48_003627</name>
</gene>
<dbReference type="EMBL" id="JAVDWQ010000014">
    <property type="protein sequence ID" value="MDR7211670.1"/>
    <property type="molecule type" value="Genomic_DNA"/>
</dbReference>
<reference evidence="2 3" key="1">
    <citation type="submission" date="2023-07" db="EMBL/GenBank/DDBJ databases">
        <title>Sorghum-associated microbial communities from plants grown in Nebraska, USA.</title>
        <authorList>
            <person name="Schachtman D."/>
        </authorList>
    </citation>
    <scope>NUCLEOTIDE SEQUENCE [LARGE SCALE GENOMIC DNA]</scope>
    <source>
        <strain evidence="2 3">4129</strain>
    </source>
</reference>
<dbReference type="Proteomes" id="UP001269081">
    <property type="component" value="Unassembled WGS sequence"/>
</dbReference>
<keyword evidence="3" id="KW-1185">Reference proteome</keyword>
<sequence length="55" mass="6058">MKPKALALMGTASFCGGVRHKRYSVQQETAPNSKTEIHKNKKAAPGQIEQLFTTK</sequence>
<name>A0ABU1YBQ0_9FLAO</name>
<evidence type="ECO:0000313" key="3">
    <source>
        <dbReference type="Proteomes" id="UP001269081"/>
    </source>
</evidence>
<evidence type="ECO:0000256" key="1">
    <source>
        <dbReference type="SAM" id="MobiDB-lite"/>
    </source>
</evidence>
<feature type="compositionally biased region" description="Polar residues" evidence="1">
    <location>
        <begin position="25"/>
        <end position="34"/>
    </location>
</feature>
<feature type="region of interest" description="Disordered" evidence="1">
    <location>
        <begin position="25"/>
        <end position="55"/>
    </location>
</feature>
<evidence type="ECO:0008006" key="4">
    <source>
        <dbReference type="Google" id="ProtNLM"/>
    </source>
</evidence>
<organism evidence="2 3">
    <name type="scientific">Flavobacterium piscis</name>
    <dbReference type="NCBI Taxonomy" id="1114874"/>
    <lineage>
        <taxon>Bacteria</taxon>
        <taxon>Pseudomonadati</taxon>
        <taxon>Bacteroidota</taxon>
        <taxon>Flavobacteriia</taxon>
        <taxon>Flavobacteriales</taxon>
        <taxon>Flavobacteriaceae</taxon>
        <taxon>Flavobacterium</taxon>
    </lineage>
</organism>
<dbReference type="RefSeq" id="WP_310283027.1">
    <property type="nucleotide sequence ID" value="NZ_JAVDWQ010000014.1"/>
</dbReference>
<comment type="caution">
    <text evidence="2">The sequence shown here is derived from an EMBL/GenBank/DDBJ whole genome shotgun (WGS) entry which is preliminary data.</text>
</comment>
<evidence type="ECO:0000313" key="2">
    <source>
        <dbReference type="EMBL" id="MDR7211670.1"/>
    </source>
</evidence>
<protein>
    <recommendedName>
        <fullName evidence="4">Quinol oxidase subunit 4</fullName>
    </recommendedName>
</protein>
<accession>A0ABU1YBQ0</accession>
<proteinExistence type="predicted"/>